<dbReference type="AlphaFoldDB" id="A0A117NIW4"/>
<evidence type="ECO:0000313" key="2">
    <source>
        <dbReference type="EMBL" id="KUM50617.1"/>
    </source>
</evidence>
<keyword evidence="2" id="KW-0496">Mitochondrion</keyword>
<reference evidence="2" key="1">
    <citation type="journal article" date="2015" name="Genome Biol. Evol.">
        <title>Organellar Genomes of White Spruce (Picea glauca): Assembly and Annotation.</title>
        <authorList>
            <person name="Jackman S.D."/>
            <person name="Warren R.L."/>
            <person name="Gibb E.A."/>
            <person name="Vandervalk B.P."/>
            <person name="Mohamadi H."/>
            <person name="Chu J."/>
            <person name="Raymond A."/>
            <person name="Pleasance S."/>
            <person name="Coope R."/>
            <person name="Wildung M.R."/>
            <person name="Ritland C.E."/>
            <person name="Bousquet J."/>
            <person name="Jones S.J."/>
            <person name="Bohlmann J."/>
            <person name="Birol I."/>
        </authorList>
    </citation>
    <scope>NUCLEOTIDE SEQUENCE [LARGE SCALE GENOMIC DNA]</scope>
    <source>
        <tissue evidence="2">Flushing bud</tissue>
    </source>
</reference>
<dbReference type="EMBL" id="LKAM01000001">
    <property type="protein sequence ID" value="KUM50617.1"/>
    <property type="molecule type" value="Genomic_DNA"/>
</dbReference>
<geneLocation type="mitochondrion" evidence="2"/>
<sequence length="74" mass="7859">MEGGDAAQDRNSVKSKLGELRIDLPPLALVSIYLLPCLPCWPELSAFSPSYQMIISNTGSGGPPESTATPRTVL</sequence>
<accession>A0A117NIW4</accession>
<protein>
    <submittedName>
        <fullName evidence="2">Uncharacterized protein</fullName>
    </submittedName>
</protein>
<proteinExistence type="predicted"/>
<organism evidence="2">
    <name type="scientific">Picea glauca</name>
    <name type="common">White spruce</name>
    <name type="synonym">Pinus glauca</name>
    <dbReference type="NCBI Taxonomy" id="3330"/>
    <lineage>
        <taxon>Eukaryota</taxon>
        <taxon>Viridiplantae</taxon>
        <taxon>Streptophyta</taxon>
        <taxon>Embryophyta</taxon>
        <taxon>Tracheophyta</taxon>
        <taxon>Spermatophyta</taxon>
        <taxon>Pinopsida</taxon>
        <taxon>Pinidae</taxon>
        <taxon>Conifers I</taxon>
        <taxon>Pinales</taxon>
        <taxon>Pinaceae</taxon>
        <taxon>Picea</taxon>
    </lineage>
</organism>
<name>A0A117NIW4_PICGL</name>
<feature type="region of interest" description="Disordered" evidence="1">
    <location>
        <begin position="55"/>
        <end position="74"/>
    </location>
</feature>
<comment type="caution">
    <text evidence="2">The sequence shown here is derived from an EMBL/GenBank/DDBJ whole genome shotgun (WGS) entry which is preliminary data.</text>
</comment>
<gene>
    <name evidence="2" type="ORF">ABT39_MTgene461</name>
</gene>
<evidence type="ECO:0000256" key="1">
    <source>
        <dbReference type="SAM" id="MobiDB-lite"/>
    </source>
</evidence>